<gene>
    <name evidence="2" type="ORF">DY245_18865</name>
</gene>
<feature type="compositionally biased region" description="Polar residues" evidence="1">
    <location>
        <begin position="57"/>
        <end position="76"/>
    </location>
</feature>
<proteinExistence type="predicted"/>
<keyword evidence="3" id="KW-1185">Reference proteome</keyword>
<evidence type="ECO:0000256" key="1">
    <source>
        <dbReference type="SAM" id="MobiDB-lite"/>
    </source>
</evidence>
<dbReference type="OrthoDB" id="4334464at2"/>
<organism evidence="2 3">
    <name type="scientific">Streptomyces inhibens</name>
    <dbReference type="NCBI Taxonomy" id="2293571"/>
    <lineage>
        <taxon>Bacteria</taxon>
        <taxon>Bacillati</taxon>
        <taxon>Actinomycetota</taxon>
        <taxon>Actinomycetes</taxon>
        <taxon>Kitasatosporales</taxon>
        <taxon>Streptomycetaceae</taxon>
        <taxon>Streptomyces</taxon>
    </lineage>
</organism>
<name>A0A371Q2E2_STRIH</name>
<accession>A0A371Q2E2</accession>
<comment type="caution">
    <text evidence="2">The sequence shown here is derived from an EMBL/GenBank/DDBJ whole genome shotgun (WGS) entry which is preliminary data.</text>
</comment>
<dbReference type="Proteomes" id="UP000262477">
    <property type="component" value="Unassembled WGS sequence"/>
</dbReference>
<dbReference type="EMBL" id="QUAC01000145">
    <property type="protein sequence ID" value="REK88917.1"/>
    <property type="molecule type" value="Genomic_DNA"/>
</dbReference>
<dbReference type="AlphaFoldDB" id="A0A371Q2E2"/>
<protein>
    <submittedName>
        <fullName evidence="2">Uncharacterized protein</fullName>
    </submittedName>
</protein>
<evidence type="ECO:0000313" key="3">
    <source>
        <dbReference type="Proteomes" id="UP000262477"/>
    </source>
</evidence>
<sequence length="91" mass="10068">MGWLTTSVRPKGSLVIRDRDELGRLLTDEEFADLFPPRGGPHRAHISHFGLLRPAEQHSSGSYTRRSNATFPTSPWAQGRAQRGSVTSPIS</sequence>
<evidence type="ECO:0000313" key="2">
    <source>
        <dbReference type="EMBL" id="REK88917.1"/>
    </source>
</evidence>
<feature type="region of interest" description="Disordered" evidence="1">
    <location>
        <begin position="57"/>
        <end position="91"/>
    </location>
</feature>
<reference evidence="2 3" key="1">
    <citation type="submission" date="2018-08" db="EMBL/GenBank/DDBJ databases">
        <title>Streptomyces NEAU-D10 sp. nov., a novel Actinomycete isolated from soil.</title>
        <authorList>
            <person name="Jin L."/>
        </authorList>
    </citation>
    <scope>NUCLEOTIDE SEQUENCE [LARGE SCALE GENOMIC DNA]</scope>
    <source>
        <strain evidence="2 3">NEAU-D10</strain>
    </source>
</reference>